<name>A0ABU8F1Z6_9BACI</name>
<sequence>MISLNPKDNTERENYKLLIGSIVPRPIAFVTSVAEDGTINGAPFSYFNIVSSNPPMVSLAIQRKNGVRKDTARNIFEKNEFVIHIVDEENVEMINITAASLPPNESEIQKAGLSLVPSEIIDTPGIKEAKVRYECTLEKIVELGDSDSIGTDLIIGKVVHFHMDESIYEDGRINHQTLGAVSRLAGSNYAKIGEVFSIERPK</sequence>
<keyword evidence="7" id="KW-1185">Reference proteome</keyword>
<evidence type="ECO:0000256" key="1">
    <source>
        <dbReference type="ARBA" id="ARBA00001917"/>
    </source>
</evidence>
<evidence type="ECO:0000259" key="5">
    <source>
        <dbReference type="SMART" id="SM00903"/>
    </source>
</evidence>
<comment type="cofactor">
    <cofactor evidence="1">
        <name>FMN</name>
        <dbReference type="ChEBI" id="CHEBI:58210"/>
    </cofactor>
</comment>
<feature type="domain" description="Flavin reductase like" evidence="5">
    <location>
        <begin position="20"/>
        <end position="176"/>
    </location>
</feature>
<dbReference type="SMART" id="SM00903">
    <property type="entry name" value="Flavin_Reduct"/>
    <property type="match status" value="1"/>
</dbReference>
<dbReference type="Pfam" id="PF01613">
    <property type="entry name" value="Flavin_Reduct"/>
    <property type="match status" value="1"/>
</dbReference>
<dbReference type="Gene3D" id="2.30.110.10">
    <property type="entry name" value="Electron Transport, Fmn-binding Protein, Chain A"/>
    <property type="match status" value="1"/>
</dbReference>
<evidence type="ECO:0000256" key="3">
    <source>
        <dbReference type="ARBA" id="ARBA00022643"/>
    </source>
</evidence>
<keyword evidence="6" id="KW-0560">Oxidoreductase</keyword>
<dbReference type="RefSeq" id="WP_336496596.1">
    <property type="nucleotide sequence ID" value="NZ_JBAWSY010000002.1"/>
</dbReference>
<evidence type="ECO:0000256" key="4">
    <source>
        <dbReference type="ARBA" id="ARBA00038054"/>
    </source>
</evidence>
<dbReference type="EC" id="1.5.1.-" evidence="6"/>
<dbReference type="PANTHER" id="PTHR33798">
    <property type="entry name" value="FLAVOPROTEIN OXYGENASE"/>
    <property type="match status" value="1"/>
</dbReference>
<proteinExistence type="inferred from homology"/>
<dbReference type="GO" id="GO:0016491">
    <property type="term" value="F:oxidoreductase activity"/>
    <property type="evidence" value="ECO:0007669"/>
    <property type="project" value="UniProtKB-KW"/>
</dbReference>
<comment type="similarity">
    <text evidence="4">Belongs to the flavoredoxin family.</text>
</comment>
<dbReference type="PANTHER" id="PTHR33798:SF5">
    <property type="entry name" value="FLAVIN REDUCTASE LIKE DOMAIN-CONTAINING PROTEIN"/>
    <property type="match status" value="1"/>
</dbReference>
<organism evidence="6 7">
    <name type="scientific">Psychrobacillus mangrovi</name>
    <dbReference type="NCBI Taxonomy" id="3117745"/>
    <lineage>
        <taxon>Bacteria</taxon>
        <taxon>Bacillati</taxon>
        <taxon>Bacillota</taxon>
        <taxon>Bacilli</taxon>
        <taxon>Bacillales</taxon>
        <taxon>Bacillaceae</taxon>
        <taxon>Psychrobacillus</taxon>
    </lineage>
</organism>
<dbReference type="InterPro" id="IPR002563">
    <property type="entry name" value="Flavin_Rdtase-like_dom"/>
</dbReference>
<evidence type="ECO:0000313" key="6">
    <source>
        <dbReference type="EMBL" id="MEI4769048.1"/>
    </source>
</evidence>
<dbReference type="EMBL" id="JBAWSY010000002">
    <property type="protein sequence ID" value="MEI4769048.1"/>
    <property type="molecule type" value="Genomic_DNA"/>
</dbReference>
<keyword evidence="2" id="KW-0285">Flavoprotein</keyword>
<reference evidence="6 7" key="1">
    <citation type="submission" date="2024-01" db="EMBL/GenBank/DDBJ databases">
        <title>Seven novel Bacillus-like species.</title>
        <authorList>
            <person name="Liu G."/>
        </authorList>
    </citation>
    <scope>NUCLEOTIDE SEQUENCE [LARGE SCALE GENOMIC DNA]</scope>
    <source>
        <strain evidence="6 7">FJAT-51614</strain>
    </source>
</reference>
<comment type="caution">
    <text evidence="6">The sequence shown here is derived from an EMBL/GenBank/DDBJ whole genome shotgun (WGS) entry which is preliminary data.</text>
</comment>
<gene>
    <name evidence="6" type="ORF">WAX74_05160</name>
</gene>
<evidence type="ECO:0000256" key="2">
    <source>
        <dbReference type="ARBA" id="ARBA00022630"/>
    </source>
</evidence>
<dbReference type="Proteomes" id="UP001364890">
    <property type="component" value="Unassembled WGS sequence"/>
</dbReference>
<dbReference type="SUPFAM" id="SSF50475">
    <property type="entry name" value="FMN-binding split barrel"/>
    <property type="match status" value="1"/>
</dbReference>
<keyword evidence="3" id="KW-0288">FMN</keyword>
<protein>
    <submittedName>
        <fullName evidence="6">Flavin reductase family protein</fullName>
        <ecNumber evidence="6">1.5.1.-</ecNumber>
    </submittedName>
</protein>
<evidence type="ECO:0000313" key="7">
    <source>
        <dbReference type="Proteomes" id="UP001364890"/>
    </source>
</evidence>
<dbReference type="InterPro" id="IPR012349">
    <property type="entry name" value="Split_barrel_FMN-bd"/>
</dbReference>
<accession>A0ABU8F1Z6</accession>